<evidence type="ECO:0000256" key="1">
    <source>
        <dbReference type="SAM" id="SignalP"/>
    </source>
</evidence>
<evidence type="ECO:0000313" key="4">
    <source>
        <dbReference type="EnsemblMetazoa" id="HelroP179738"/>
    </source>
</evidence>
<protein>
    <recommendedName>
        <fullName evidence="2">C-type lectin domain-containing protein</fullName>
    </recommendedName>
</protein>
<dbReference type="InterPro" id="IPR016186">
    <property type="entry name" value="C-type_lectin-like/link_sf"/>
</dbReference>
<reference evidence="4" key="3">
    <citation type="submission" date="2015-06" db="UniProtKB">
        <authorList>
            <consortium name="EnsemblMetazoa"/>
        </authorList>
    </citation>
    <scope>IDENTIFICATION</scope>
</reference>
<gene>
    <name evidence="4" type="primary">20207434</name>
    <name evidence="3" type="ORF">HELRODRAFT_179738</name>
</gene>
<dbReference type="KEGG" id="hro:HELRODRAFT_179738"/>
<sequence>MNKLIICALFSLFLNLTTAANLNCSDKYCLYILDSLYYYYGSIRDSYCSQNGKRNDFGSIEIYDDQNFTTELYISNTTSNKDSQKMLRYFKLDSRFKLSVLCSIKGKYYYYTWYDGHYECLRLGGSLAVLDDLSADEVNQMWVQLALQNGHYWIGLTKALLTWKKSGLAFTYTNWLGSYPYDLIDRPCICLSTYFPNNPIYNNNCSGIYNIICMEG</sequence>
<organism evidence="4 5">
    <name type="scientific">Helobdella robusta</name>
    <name type="common">Californian leech</name>
    <dbReference type="NCBI Taxonomy" id="6412"/>
    <lineage>
        <taxon>Eukaryota</taxon>
        <taxon>Metazoa</taxon>
        <taxon>Spiralia</taxon>
        <taxon>Lophotrochozoa</taxon>
        <taxon>Annelida</taxon>
        <taxon>Clitellata</taxon>
        <taxon>Hirudinea</taxon>
        <taxon>Rhynchobdellida</taxon>
        <taxon>Glossiphoniidae</taxon>
        <taxon>Helobdella</taxon>
    </lineage>
</organism>
<dbReference type="PROSITE" id="PS50041">
    <property type="entry name" value="C_TYPE_LECTIN_2"/>
    <property type="match status" value="1"/>
</dbReference>
<dbReference type="EMBL" id="AMQM01006940">
    <property type="status" value="NOT_ANNOTATED_CDS"/>
    <property type="molecule type" value="Genomic_DNA"/>
</dbReference>
<dbReference type="SUPFAM" id="SSF56436">
    <property type="entry name" value="C-type lectin-like"/>
    <property type="match status" value="1"/>
</dbReference>
<evidence type="ECO:0000313" key="5">
    <source>
        <dbReference type="Proteomes" id="UP000015101"/>
    </source>
</evidence>
<name>T1FF35_HELRO</name>
<dbReference type="InterPro" id="IPR001304">
    <property type="entry name" value="C-type_lectin-like"/>
</dbReference>
<dbReference type="AlphaFoldDB" id="T1FF35"/>
<dbReference type="InterPro" id="IPR016187">
    <property type="entry name" value="CTDL_fold"/>
</dbReference>
<dbReference type="EMBL" id="KB097542">
    <property type="protein sequence ID" value="ESN95142.1"/>
    <property type="molecule type" value="Genomic_DNA"/>
</dbReference>
<dbReference type="Proteomes" id="UP000015101">
    <property type="component" value="Unassembled WGS sequence"/>
</dbReference>
<reference evidence="5" key="1">
    <citation type="submission" date="2012-12" db="EMBL/GenBank/DDBJ databases">
        <authorList>
            <person name="Hellsten U."/>
            <person name="Grimwood J."/>
            <person name="Chapman J.A."/>
            <person name="Shapiro H."/>
            <person name="Aerts A."/>
            <person name="Otillar R.P."/>
            <person name="Terry A.Y."/>
            <person name="Boore J.L."/>
            <person name="Simakov O."/>
            <person name="Marletaz F."/>
            <person name="Cho S.-J."/>
            <person name="Edsinger-Gonzales E."/>
            <person name="Havlak P."/>
            <person name="Kuo D.-H."/>
            <person name="Larsson T."/>
            <person name="Lv J."/>
            <person name="Arendt D."/>
            <person name="Savage R."/>
            <person name="Osoegawa K."/>
            <person name="de Jong P."/>
            <person name="Lindberg D.R."/>
            <person name="Seaver E.C."/>
            <person name="Weisblat D.A."/>
            <person name="Putnam N.H."/>
            <person name="Grigoriev I.V."/>
            <person name="Rokhsar D.S."/>
        </authorList>
    </citation>
    <scope>NUCLEOTIDE SEQUENCE</scope>
</reference>
<dbReference type="Gene3D" id="3.10.100.10">
    <property type="entry name" value="Mannose-Binding Protein A, subunit A"/>
    <property type="match status" value="1"/>
</dbReference>
<reference evidence="3 5" key="2">
    <citation type="journal article" date="2013" name="Nature">
        <title>Insights into bilaterian evolution from three spiralian genomes.</title>
        <authorList>
            <person name="Simakov O."/>
            <person name="Marletaz F."/>
            <person name="Cho S.J."/>
            <person name="Edsinger-Gonzales E."/>
            <person name="Havlak P."/>
            <person name="Hellsten U."/>
            <person name="Kuo D.H."/>
            <person name="Larsson T."/>
            <person name="Lv J."/>
            <person name="Arendt D."/>
            <person name="Savage R."/>
            <person name="Osoegawa K."/>
            <person name="de Jong P."/>
            <person name="Grimwood J."/>
            <person name="Chapman J.A."/>
            <person name="Shapiro H."/>
            <person name="Aerts A."/>
            <person name="Otillar R.P."/>
            <person name="Terry A.Y."/>
            <person name="Boore J.L."/>
            <person name="Grigoriev I.V."/>
            <person name="Lindberg D.R."/>
            <person name="Seaver E.C."/>
            <person name="Weisblat D.A."/>
            <person name="Putnam N.H."/>
            <person name="Rokhsar D.S."/>
        </authorList>
    </citation>
    <scope>NUCLEOTIDE SEQUENCE</scope>
</reference>
<evidence type="ECO:0000259" key="2">
    <source>
        <dbReference type="PROSITE" id="PS50041"/>
    </source>
</evidence>
<dbReference type="Pfam" id="PF00059">
    <property type="entry name" value="Lectin_C"/>
    <property type="match status" value="1"/>
</dbReference>
<accession>T1FF35</accession>
<proteinExistence type="predicted"/>
<feature type="domain" description="C-type lectin" evidence="2">
    <location>
        <begin position="104"/>
        <end position="214"/>
    </location>
</feature>
<dbReference type="GeneID" id="20207434"/>
<keyword evidence="1" id="KW-0732">Signal</keyword>
<feature type="signal peptide" evidence="1">
    <location>
        <begin position="1"/>
        <end position="19"/>
    </location>
</feature>
<dbReference type="HOGENOM" id="CLU_1278880_0_0_1"/>
<dbReference type="SMART" id="SM00034">
    <property type="entry name" value="CLECT"/>
    <property type="match status" value="1"/>
</dbReference>
<dbReference type="InParanoid" id="T1FF35"/>
<dbReference type="CTD" id="20207434"/>
<dbReference type="CDD" id="cd00037">
    <property type="entry name" value="CLECT"/>
    <property type="match status" value="1"/>
</dbReference>
<keyword evidence="5" id="KW-1185">Reference proteome</keyword>
<dbReference type="EnsemblMetazoa" id="HelroT179738">
    <property type="protein sequence ID" value="HelroP179738"/>
    <property type="gene ID" value="HelroG179738"/>
</dbReference>
<feature type="chain" id="PRO_5010980653" description="C-type lectin domain-containing protein" evidence="1">
    <location>
        <begin position="20"/>
        <end position="216"/>
    </location>
</feature>
<dbReference type="RefSeq" id="XP_009026790.1">
    <property type="nucleotide sequence ID" value="XM_009028542.1"/>
</dbReference>
<evidence type="ECO:0000313" key="3">
    <source>
        <dbReference type="EMBL" id="ESN95142.1"/>
    </source>
</evidence>